<dbReference type="Proteomes" id="UP000257045">
    <property type="component" value="Unassembled WGS sequence"/>
</dbReference>
<evidence type="ECO:0000259" key="2">
    <source>
        <dbReference type="PROSITE" id="PS51208"/>
    </source>
</evidence>
<name>A0A3D8J2I7_9HELI</name>
<keyword evidence="1" id="KW-0732">Signal</keyword>
<feature type="chain" id="PRO_5017547481" description="Autotransporter domain-containing protein" evidence="1">
    <location>
        <begin position="23"/>
        <end position="1504"/>
    </location>
</feature>
<dbReference type="PROSITE" id="PS51208">
    <property type="entry name" value="AUTOTRANSPORTER"/>
    <property type="match status" value="1"/>
</dbReference>
<feature type="signal peptide" evidence="1">
    <location>
        <begin position="1"/>
        <end position="22"/>
    </location>
</feature>
<dbReference type="NCBIfam" id="TIGR01414">
    <property type="entry name" value="autotrans_barl"/>
    <property type="match status" value="1"/>
</dbReference>
<protein>
    <recommendedName>
        <fullName evidence="2">Autotransporter domain-containing protein</fullName>
    </recommendedName>
</protein>
<evidence type="ECO:0000313" key="4">
    <source>
        <dbReference type="Proteomes" id="UP000257045"/>
    </source>
</evidence>
<dbReference type="SMART" id="SM00869">
    <property type="entry name" value="Autotransporter"/>
    <property type="match status" value="1"/>
</dbReference>
<dbReference type="EMBL" id="NXLV01000002">
    <property type="protein sequence ID" value="RDU71718.1"/>
    <property type="molecule type" value="Genomic_DNA"/>
</dbReference>
<dbReference type="InterPro" id="IPR036709">
    <property type="entry name" value="Autotransporte_beta_dom_sf"/>
</dbReference>
<organism evidence="3 4">
    <name type="scientific">Helicobacter brantae</name>
    <dbReference type="NCBI Taxonomy" id="375927"/>
    <lineage>
        <taxon>Bacteria</taxon>
        <taxon>Pseudomonadati</taxon>
        <taxon>Campylobacterota</taxon>
        <taxon>Epsilonproteobacteria</taxon>
        <taxon>Campylobacterales</taxon>
        <taxon>Helicobacteraceae</taxon>
        <taxon>Helicobacter</taxon>
    </lineage>
</organism>
<dbReference type="InterPro" id="IPR006315">
    <property type="entry name" value="OM_autotransptr_brl_dom"/>
</dbReference>
<feature type="domain" description="Autotransporter" evidence="2">
    <location>
        <begin position="1226"/>
        <end position="1498"/>
    </location>
</feature>
<proteinExistence type="predicted"/>
<dbReference type="PROSITE" id="PS51257">
    <property type="entry name" value="PROKAR_LIPOPROTEIN"/>
    <property type="match status" value="1"/>
</dbReference>
<keyword evidence="4" id="KW-1185">Reference proteome</keyword>
<dbReference type="RefSeq" id="WP_115568928.1">
    <property type="nucleotide sequence ID" value="NZ_NXLV01000002.1"/>
</dbReference>
<evidence type="ECO:0000256" key="1">
    <source>
        <dbReference type="SAM" id="SignalP"/>
    </source>
</evidence>
<gene>
    <name evidence="3" type="ORF">CQA58_01385</name>
</gene>
<sequence>MSFRPLVATALVGALACGVVEARVTQQVNYTGWNGGTTIIGNMKGVNFYGGKRFTLNPNAVNLKIVAQPFYNTNKTGYGIIFERSSYNSVKFIDTTFLFHLMSTNSSMTAIYLKDNSLSLTLHQDSAEESANMLFRERISGRTSVAGFVAEKSNFALNVGRIVFQDVVESSNGVAYGFLSKGGITSRSFIQISDKESAPYTSAIVKFENTLQGREAYGIRFQGNAGENFLDIRQNAPWKQEGKEAGGIYFNYIKGLNGNAALVSAEGNTAIRIVGKSTLRANVITSQQSSTLIGVNRGNLNLTLENGASIALNTLTSVSSSSLIAVNSGNVNINLYSASRITTTDVSSGGEANGLRIVGSLSGYGNPSSYAHIVVRDGSNFAINRIYSNRSNVYGIQTDKNLTLESLGQNAVFGMGAISANMQGANPSGNAYGIMTDRAVQINATHGGQITFASIQGANAYGIFGNYGVTIRPQSNGVVAFNSIYAGGRQGEKAVGISSGRSVIITPEIGGRIVFENISSRSEASGIRVENSLTIDHTNDPYQSRKGSSTIFRNIQSQGHNAIGIYTPRTGLFHFKGGGRTTFERIEYTGEFGDRVYAAAGIVVDSYDTTLEVLGGHELAFNNIISYDDAFGMRVADMLNISVDNASLLKFGTIRANNTAYGLKTRVNATISATEGSRVLFSSLSGGGKSVGISASSIQASAGRNSSIRFESIASSNNIAIGLEANSVSLTANGNGQIYFKSITSDREANGIRVSNNLSVNLAGASSSDRIVFEQIRSQNGNAMGIYTYGNNANVSFSGSGSNVAFKSISHQGDSSNHFAGGIVSDGQNSTINVVSGNHLWFDSISSHSGNAYGIKAGSLTLNVDSSSFVHFYSLSAQNRAIGLWLNNGSNATIQGGGKIEFKNISSTGGDKLGIRAWESDLTINNTSLIFGVLNGSDKYGIFSKIEGLKHTFGNVNISVQGNNAKAIYGASNTSIDLQGGKTMTLSARYANGKEAMAIDGRVNLAMKGNNANLILNAGNGNIQRLDITSGSTINLVGTTQRSTSNLQLRKLTINSWNGSGANVLLYANGTASIDTTSFDGRAYQPSKNQAWVGGSDRIIINDTATTTPQNNTLKVALRTVDNPTKYVILAEVGGNAKDKVVFNELDTNQKRATIQTEVGFDIGNIEITRHDEGDKAYYVGKIPDKQSFRLNQQRARQVGATQNASSSVTSANFNNLNKRMGELRENSHAHGLWARVFNGEVESNFEDASLTNYTTIQAGYDYNLSSDANSNSYLGFALSYLNSKTSGVINETKGNGVEAGVYFAYVQDSGLYTDSILKLSYMSNTNSSSEYSLSDTTNTSFILSQEVGYEADVGAGFYLTPQFETTYAYLGGSSMTATRSDGSELKSTQDATNTWRNRLGLQASYKLKGENESFLASFYAMGSYTYDYISGGDITSESASNSEKLFNSVKSDGRFVLNVGSNIDIKDATRLYLDFEKSFGGKINTNYQINVGVRYSFGEKISK</sequence>
<dbReference type="GO" id="GO:0019867">
    <property type="term" value="C:outer membrane"/>
    <property type="evidence" value="ECO:0007669"/>
    <property type="project" value="InterPro"/>
</dbReference>
<comment type="caution">
    <text evidence="3">The sequence shown here is derived from an EMBL/GenBank/DDBJ whole genome shotgun (WGS) entry which is preliminary data.</text>
</comment>
<dbReference type="Pfam" id="PF03797">
    <property type="entry name" value="Autotransporter"/>
    <property type="match status" value="1"/>
</dbReference>
<dbReference type="InterPro" id="IPR005546">
    <property type="entry name" value="Autotransporte_beta"/>
</dbReference>
<dbReference type="SUPFAM" id="SSF103515">
    <property type="entry name" value="Autotransporter"/>
    <property type="match status" value="1"/>
</dbReference>
<reference evidence="3 4" key="1">
    <citation type="submission" date="2018-04" db="EMBL/GenBank/DDBJ databases">
        <title>Novel Campyloabacter and Helicobacter Species and Strains.</title>
        <authorList>
            <person name="Mannion A.J."/>
            <person name="Shen Z."/>
            <person name="Fox J.G."/>
        </authorList>
    </citation>
    <scope>NUCLEOTIDE SEQUENCE [LARGE SCALE GENOMIC DNA]</scope>
    <source>
        <strain evidence="3 4">MIT 04-9366</strain>
    </source>
</reference>
<dbReference type="Gene3D" id="2.40.128.130">
    <property type="entry name" value="Autotransporter beta-domain"/>
    <property type="match status" value="1"/>
</dbReference>
<evidence type="ECO:0000313" key="3">
    <source>
        <dbReference type="EMBL" id="RDU71718.1"/>
    </source>
</evidence>
<accession>A0A3D8J2I7</accession>
<dbReference type="OrthoDB" id="6053567at2"/>